<dbReference type="AlphaFoldDB" id="A0A7Y0BP73"/>
<keyword evidence="1" id="KW-0812">Transmembrane</keyword>
<comment type="caution">
    <text evidence="2">The sequence shown here is derived from an EMBL/GenBank/DDBJ whole genome shotgun (WGS) entry which is preliminary data.</text>
</comment>
<evidence type="ECO:0000313" key="3">
    <source>
        <dbReference type="Proteomes" id="UP000583556"/>
    </source>
</evidence>
<dbReference type="EMBL" id="JABBGM010000004">
    <property type="protein sequence ID" value="NML94050.1"/>
    <property type="molecule type" value="Genomic_DNA"/>
</dbReference>
<keyword evidence="1" id="KW-0472">Membrane</keyword>
<dbReference type="Proteomes" id="UP000583556">
    <property type="component" value="Unassembled WGS sequence"/>
</dbReference>
<gene>
    <name evidence="2" type="ORF">HHL27_10290</name>
</gene>
<protein>
    <submittedName>
        <fullName evidence="2">Flp family type IVb pilin</fullName>
    </submittedName>
</protein>
<dbReference type="RefSeq" id="WP_169493328.1">
    <property type="nucleotide sequence ID" value="NZ_JABBGM010000004.1"/>
</dbReference>
<accession>A0A7Y0BP73</accession>
<evidence type="ECO:0000256" key="1">
    <source>
        <dbReference type="SAM" id="Phobius"/>
    </source>
</evidence>
<name>A0A7Y0BP73_9SPHN</name>
<reference evidence="2 3" key="1">
    <citation type="submission" date="2020-04" db="EMBL/GenBank/DDBJ databases">
        <title>Novosphingobium sp. TW-4 isolated from soil.</title>
        <authorList>
            <person name="Dahal R.H."/>
            <person name="Chaudhary D.K."/>
        </authorList>
    </citation>
    <scope>NUCLEOTIDE SEQUENCE [LARGE SCALE GENOMIC DNA]</scope>
    <source>
        <strain evidence="2 3">TW-4</strain>
    </source>
</reference>
<feature type="transmembrane region" description="Helical" evidence="1">
    <location>
        <begin position="20"/>
        <end position="39"/>
    </location>
</feature>
<evidence type="ECO:0000313" key="2">
    <source>
        <dbReference type="EMBL" id="NML94050.1"/>
    </source>
</evidence>
<keyword evidence="1" id="KW-1133">Transmembrane helix</keyword>
<sequence>MKNTLHKLLKDKTGATVVEYGLLLTVFATFVLFGVRALASGSGSLWSQVSDKSAAAMSQH</sequence>
<proteinExistence type="predicted"/>
<keyword evidence="3" id="KW-1185">Reference proteome</keyword>
<organism evidence="2 3">
    <name type="scientific">Novosphingobium olei</name>
    <dbReference type="NCBI Taxonomy" id="2728851"/>
    <lineage>
        <taxon>Bacteria</taxon>
        <taxon>Pseudomonadati</taxon>
        <taxon>Pseudomonadota</taxon>
        <taxon>Alphaproteobacteria</taxon>
        <taxon>Sphingomonadales</taxon>
        <taxon>Sphingomonadaceae</taxon>
        <taxon>Novosphingobium</taxon>
    </lineage>
</organism>